<evidence type="ECO:0000313" key="6">
    <source>
        <dbReference type="Proteomes" id="UP000029548"/>
    </source>
</evidence>
<accession>A0A095YAD5</accession>
<dbReference type="SUPFAM" id="SSF53955">
    <property type="entry name" value="Lysozyme-like"/>
    <property type="match status" value="1"/>
</dbReference>
<dbReference type="EMBL" id="JRNE01000004">
    <property type="protein sequence ID" value="KGF19178.1"/>
    <property type="molecule type" value="Genomic_DNA"/>
</dbReference>
<dbReference type="Proteomes" id="UP000029548">
    <property type="component" value="Unassembled WGS sequence"/>
</dbReference>
<dbReference type="SMART" id="SM01208">
    <property type="entry name" value="G5"/>
    <property type="match status" value="1"/>
</dbReference>
<protein>
    <recommendedName>
        <fullName evidence="4">G5 domain-containing protein</fullName>
    </recommendedName>
</protein>
<name>A0A095YAD5_9CORY</name>
<gene>
    <name evidence="5" type="ORF">HMPREF1650_00200</name>
</gene>
<dbReference type="Pfam" id="PF07501">
    <property type="entry name" value="G5"/>
    <property type="match status" value="1"/>
</dbReference>
<dbReference type="RefSeq" id="WP_035119514.1">
    <property type="nucleotide sequence ID" value="NZ_JRNE01000004.1"/>
</dbReference>
<dbReference type="Gene3D" id="1.10.530.10">
    <property type="match status" value="1"/>
</dbReference>
<dbReference type="PROSITE" id="PS51109">
    <property type="entry name" value="G5"/>
    <property type="match status" value="1"/>
</dbReference>
<dbReference type="Gene3D" id="2.20.230.10">
    <property type="entry name" value="Resuscitation-promoting factor rpfb"/>
    <property type="match status" value="1"/>
</dbReference>
<dbReference type="Pfam" id="PF03990">
    <property type="entry name" value="DUF348"/>
    <property type="match status" value="3"/>
</dbReference>
<reference evidence="5 6" key="1">
    <citation type="submission" date="2014-07" db="EMBL/GenBank/DDBJ databases">
        <authorList>
            <person name="McCorrison J."/>
            <person name="Sanka R."/>
            <person name="Torralba M."/>
            <person name="Gillis M."/>
            <person name="Haft D.H."/>
            <person name="Methe B."/>
            <person name="Sutton G."/>
            <person name="Nelson K.E."/>
        </authorList>
    </citation>
    <scope>NUCLEOTIDE SEQUENCE [LARGE SCALE GENOMIC DNA]</scope>
    <source>
        <strain evidence="5 6">DNF00450</strain>
    </source>
</reference>
<evidence type="ECO:0000256" key="3">
    <source>
        <dbReference type="ARBA" id="ARBA00022801"/>
    </source>
</evidence>
<comment type="caution">
    <text evidence="5">The sequence shown here is derived from an EMBL/GenBank/DDBJ whole genome shotgun (WGS) entry which is preliminary data.</text>
</comment>
<evidence type="ECO:0000313" key="5">
    <source>
        <dbReference type="EMBL" id="KGF19178.1"/>
    </source>
</evidence>
<dbReference type="InterPro" id="IPR011098">
    <property type="entry name" value="G5_dom"/>
</dbReference>
<sequence length="379" mass="39834">MSKHSKSRVNQLNNKSTTTRRVATGGLLVALVAGGGTAAAAQKSVTVDVDGEIQQISTIFGDDNRILNKAGVELGDGDRVVRQGEISDGGTLVYRSAKPVSLTIDGRTTETTTTAVTVEELIASLPNVKAADSVKAPSSQRIPADGIELDIVSAKDIVLNDSGREGRLQMAAATVADVLEQRGIVLGEGETVTPAPETPVTEGLRIDVSRFIDQVLTEDVEIPSPEEVIEDPEMYDDERVVETEGAPGVKLLKVKVLSRDGEELSREVLSEQERTAPSVTVVRQGTKPRPGAAPAVAHGSVWDALAQCESGGDWSIDTGNGFSGGLQFHPQTWTAHGGGQYAPTAGQATREQQIAVAEKVQASQGWGAWPACSAQLGLL</sequence>
<comment type="similarity">
    <text evidence="1">Belongs to the transglycosylase family. Rpf subfamily.</text>
</comment>
<dbReference type="Pfam" id="PF06737">
    <property type="entry name" value="Transglycosylas"/>
    <property type="match status" value="1"/>
</dbReference>
<feature type="domain" description="G5" evidence="4">
    <location>
        <begin position="208"/>
        <end position="288"/>
    </location>
</feature>
<dbReference type="AlphaFoldDB" id="A0A095YAD5"/>
<evidence type="ECO:0000256" key="2">
    <source>
        <dbReference type="ARBA" id="ARBA00022729"/>
    </source>
</evidence>
<dbReference type="eggNOG" id="COG3583">
    <property type="taxonomic scope" value="Bacteria"/>
</dbReference>
<keyword evidence="2" id="KW-0732">Signal</keyword>
<evidence type="ECO:0000256" key="1">
    <source>
        <dbReference type="ARBA" id="ARBA00010830"/>
    </source>
</evidence>
<dbReference type="GO" id="GO:0016787">
    <property type="term" value="F:hydrolase activity"/>
    <property type="evidence" value="ECO:0007669"/>
    <property type="project" value="UniProtKB-KW"/>
</dbReference>
<organism evidence="5 6">
    <name type="scientific">Corynebacterium freneyi DNF00450</name>
    <dbReference type="NCBI Taxonomy" id="1287475"/>
    <lineage>
        <taxon>Bacteria</taxon>
        <taxon>Bacillati</taxon>
        <taxon>Actinomycetota</taxon>
        <taxon>Actinomycetes</taxon>
        <taxon>Mycobacteriales</taxon>
        <taxon>Corynebacteriaceae</taxon>
        <taxon>Corynebacterium</taxon>
    </lineage>
</organism>
<keyword evidence="3" id="KW-0378">Hydrolase</keyword>
<dbReference type="InterPro" id="IPR023346">
    <property type="entry name" value="Lysozyme-like_dom_sf"/>
</dbReference>
<dbReference type="InterPro" id="IPR007137">
    <property type="entry name" value="DUF348"/>
</dbReference>
<proteinExistence type="inferred from homology"/>
<dbReference type="InterPro" id="IPR010618">
    <property type="entry name" value="RPF"/>
</dbReference>
<dbReference type="CDD" id="cd13925">
    <property type="entry name" value="RPF"/>
    <property type="match status" value="1"/>
</dbReference>
<evidence type="ECO:0000259" key="4">
    <source>
        <dbReference type="PROSITE" id="PS51109"/>
    </source>
</evidence>